<keyword evidence="4" id="KW-0067">ATP-binding</keyword>
<dbReference type="Pfam" id="PF01926">
    <property type="entry name" value="MMR_HSR1"/>
    <property type="match status" value="1"/>
</dbReference>
<dbReference type="InterPro" id="IPR012675">
    <property type="entry name" value="Beta-grasp_dom_sf"/>
</dbReference>
<dbReference type="InterPro" id="IPR027417">
    <property type="entry name" value="P-loop_NTPase"/>
</dbReference>
<dbReference type="InterPro" id="IPR005225">
    <property type="entry name" value="Small_GTP-bd"/>
</dbReference>
<sequence length="323" mass="35699">MSLKVGIVGLPNVGKSTLFEALTQKKVGISNFAFTTIDPNVGVVEVPDERLSQLAKISHSAKIVPTTIEFVDIAGLIKGASEGEGLGNQFLAHIREVDLIVHVVRVFESESINHVHGKIDSAEDIEIIETELELADLQTKEKRAKKEKGADNNLPELDLLSQKKVIFALNASEDQIKANWQPNATLQRALAGRPFVVLSANFELLLAQSSIEEKELYLTDLGLEQSRLNGLIKKAYDFLNLITFFSTGETETHAWTAPAGMTLPKSSRAIHTDFEKKFIRAEVINWQKLVETGSWLEAKTKGLIQLVGRDYLTQDGDVVDIKI</sequence>
<evidence type="ECO:0000313" key="8">
    <source>
        <dbReference type="EMBL" id="PIR41609.1"/>
    </source>
</evidence>
<dbReference type="InterPro" id="IPR012676">
    <property type="entry name" value="TGS-like"/>
</dbReference>
<dbReference type="PROSITE" id="PS51880">
    <property type="entry name" value="TGS"/>
    <property type="match status" value="1"/>
</dbReference>
<dbReference type="PRINTS" id="PR00326">
    <property type="entry name" value="GTP1OBG"/>
</dbReference>
<reference evidence="8 9" key="1">
    <citation type="submission" date="2017-09" db="EMBL/GenBank/DDBJ databases">
        <title>Depth-based differentiation of microbial function through sediment-hosted aquifers and enrichment of novel symbionts in the deep terrestrial subsurface.</title>
        <authorList>
            <person name="Probst A.J."/>
            <person name="Ladd B."/>
            <person name="Jarett J.K."/>
            <person name="Geller-Mcgrath D.E."/>
            <person name="Sieber C.M."/>
            <person name="Emerson J.B."/>
            <person name="Anantharaman K."/>
            <person name="Thomas B.C."/>
            <person name="Malmstrom R."/>
            <person name="Stieglmeier M."/>
            <person name="Klingl A."/>
            <person name="Woyke T."/>
            <person name="Ryan C.M."/>
            <person name="Banfield J.F."/>
        </authorList>
    </citation>
    <scope>NUCLEOTIDE SEQUENCE [LARGE SCALE GENOMIC DNA]</scope>
    <source>
        <strain evidence="8">CG10_big_fil_rev_8_21_14_0_10_46_23</strain>
    </source>
</reference>
<keyword evidence="3" id="KW-0547">Nucleotide-binding</keyword>
<evidence type="ECO:0000256" key="4">
    <source>
        <dbReference type="ARBA" id="ARBA00022840"/>
    </source>
</evidence>
<dbReference type="PANTHER" id="PTHR23305:SF18">
    <property type="entry name" value="OBG-TYPE G DOMAIN-CONTAINING PROTEIN"/>
    <property type="match status" value="1"/>
</dbReference>
<dbReference type="InterPro" id="IPR006073">
    <property type="entry name" value="GTP-bd"/>
</dbReference>
<dbReference type="AlphaFoldDB" id="A0A2H0R507"/>
<dbReference type="Gene3D" id="3.40.50.300">
    <property type="entry name" value="P-loop containing nucleotide triphosphate hydrolases"/>
    <property type="match status" value="2"/>
</dbReference>
<dbReference type="InterPro" id="IPR013029">
    <property type="entry name" value="YchF_C"/>
</dbReference>
<protein>
    <submittedName>
        <fullName evidence="8">Redox-regulated ATPase YchF</fullName>
    </submittedName>
</protein>
<dbReference type="GO" id="GO:0046872">
    <property type="term" value="F:metal ion binding"/>
    <property type="evidence" value="ECO:0007669"/>
    <property type="project" value="UniProtKB-KW"/>
</dbReference>
<dbReference type="PANTHER" id="PTHR23305">
    <property type="entry name" value="OBG GTPASE FAMILY"/>
    <property type="match status" value="1"/>
</dbReference>
<dbReference type="GO" id="GO:0005525">
    <property type="term" value="F:GTP binding"/>
    <property type="evidence" value="ECO:0007669"/>
    <property type="project" value="InterPro"/>
</dbReference>
<gene>
    <name evidence="8" type="ORF">COV31_00690</name>
</gene>
<dbReference type="SUPFAM" id="SSF81271">
    <property type="entry name" value="TGS-like"/>
    <property type="match status" value="1"/>
</dbReference>
<name>A0A2H0R507_9BACT</name>
<dbReference type="PROSITE" id="PS51710">
    <property type="entry name" value="G_OBG"/>
    <property type="match status" value="1"/>
</dbReference>
<evidence type="ECO:0000259" key="6">
    <source>
        <dbReference type="PROSITE" id="PS51710"/>
    </source>
</evidence>
<evidence type="ECO:0000256" key="2">
    <source>
        <dbReference type="ARBA" id="ARBA00022723"/>
    </source>
</evidence>
<dbReference type="GO" id="GO:0005524">
    <property type="term" value="F:ATP binding"/>
    <property type="evidence" value="ECO:0007669"/>
    <property type="project" value="UniProtKB-KW"/>
</dbReference>
<keyword evidence="5" id="KW-0460">Magnesium</keyword>
<comment type="caution">
    <text evidence="8">The sequence shown here is derived from an EMBL/GenBank/DDBJ whole genome shotgun (WGS) entry which is preliminary data.</text>
</comment>
<proteinExistence type="predicted"/>
<dbReference type="EMBL" id="PCXO01000004">
    <property type="protein sequence ID" value="PIR41609.1"/>
    <property type="molecule type" value="Genomic_DNA"/>
</dbReference>
<dbReference type="InterPro" id="IPR004095">
    <property type="entry name" value="TGS"/>
</dbReference>
<evidence type="ECO:0000313" key="9">
    <source>
        <dbReference type="Proteomes" id="UP000230232"/>
    </source>
</evidence>
<feature type="domain" description="OBG-type G" evidence="6">
    <location>
        <begin position="3"/>
        <end position="240"/>
    </location>
</feature>
<dbReference type="NCBIfam" id="TIGR00231">
    <property type="entry name" value="small_GTP"/>
    <property type="match status" value="1"/>
</dbReference>
<dbReference type="FunFam" id="3.10.20.30:FF:000029">
    <property type="entry name" value="Obg-like ATPase 1"/>
    <property type="match status" value="1"/>
</dbReference>
<dbReference type="GO" id="GO:0005737">
    <property type="term" value="C:cytoplasm"/>
    <property type="evidence" value="ECO:0007669"/>
    <property type="project" value="TreeGrafter"/>
</dbReference>
<feature type="domain" description="TGS" evidence="7">
    <location>
        <begin position="240"/>
        <end position="323"/>
    </location>
</feature>
<evidence type="ECO:0000259" key="7">
    <source>
        <dbReference type="PROSITE" id="PS51880"/>
    </source>
</evidence>
<accession>A0A2H0R507</accession>
<evidence type="ECO:0000256" key="5">
    <source>
        <dbReference type="ARBA" id="ARBA00022842"/>
    </source>
</evidence>
<dbReference type="Pfam" id="PF06071">
    <property type="entry name" value="YchF-GTPase_C"/>
    <property type="match status" value="1"/>
</dbReference>
<evidence type="ECO:0000256" key="1">
    <source>
        <dbReference type="ARBA" id="ARBA00001946"/>
    </source>
</evidence>
<dbReference type="InterPro" id="IPR023192">
    <property type="entry name" value="TGS-like_dom_sf"/>
</dbReference>
<dbReference type="Gene3D" id="1.10.150.300">
    <property type="entry name" value="TGS-like domain"/>
    <property type="match status" value="2"/>
</dbReference>
<dbReference type="Gene3D" id="3.10.20.30">
    <property type="match status" value="2"/>
</dbReference>
<evidence type="ECO:0000256" key="3">
    <source>
        <dbReference type="ARBA" id="ARBA00022741"/>
    </source>
</evidence>
<dbReference type="InterPro" id="IPR004396">
    <property type="entry name" value="ATPase_YchF/OLA1"/>
</dbReference>
<dbReference type="GO" id="GO:0016887">
    <property type="term" value="F:ATP hydrolysis activity"/>
    <property type="evidence" value="ECO:0007669"/>
    <property type="project" value="InterPro"/>
</dbReference>
<organism evidence="8 9">
    <name type="scientific">Candidatus Yanofskybacteria bacterium CG10_big_fil_rev_8_21_14_0_10_46_23</name>
    <dbReference type="NCBI Taxonomy" id="1975098"/>
    <lineage>
        <taxon>Bacteria</taxon>
        <taxon>Candidatus Yanofskyibacteriota</taxon>
    </lineage>
</organism>
<dbReference type="InterPro" id="IPR031167">
    <property type="entry name" value="G_OBG"/>
</dbReference>
<comment type="cofactor">
    <cofactor evidence="1">
        <name>Mg(2+)</name>
        <dbReference type="ChEBI" id="CHEBI:18420"/>
    </cofactor>
</comment>
<keyword evidence="2" id="KW-0479">Metal-binding</keyword>
<dbReference type="PIRSF" id="PIRSF006641">
    <property type="entry name" value="CHP00092"/>
    <property type="match status" value="1"/>
</dbReference>
<dbReference type="Proteomes" id="UP000230232">
    <property type="component" value="Unassembled WGS sequence"/>
</dbReference>
<dbReference type="SUPFAM" id="SSF52540">
    <property type="entry name" value="P-loop containing nucleoside triphosphate hydrolases"/>
    <property type="match status" value="1"/>
</dbReference>